<feature type="signal peptide" evidence="5">
    <location>
        <begin position="1"/>
        <end position="24"/>
    </location>
</feature>
<feature type="chain" id="PRO_5040990666" evidence="5">
    <location>
        <begin position="25"/>
        <end position="457"/>
    </location>
</feature>
<evidence type="ECO:0000256" key="4">
    <source>
        <dbReference type="ARBA" id="ARBA00022729"/>
    </source>
</evidence>
<dbReference type="PROSITE" id="PS51257">
    <property type="entry name" value="PROKAR_LIPOPROTEIN"/>
    <property type="match status" value="1"/>
</dbReference>
<comment type="similarity">
    <text evidence="2">Belongs to the bacterial solute-binding protein 1 family.</text>
</comment>
<evidence type="ECO:0000313" key="6">
    <source>
        <dbReference type="EMBL" id="GLZ80687.1"/>
    </source>
</evidence>
<dbReference type="RefSeq" id="WP_285665932.1">
    <property type="nucleotide sequence ID" value="NZ_BSTX01000004.1"/>
</dbReference>
<reference evidence="6" key="1">
    <citation type="submission" date="2023-03" db="EMBL/GenBank/DDBJ databases">
        <title>Actinorhabdospora filicis NBRC 111898.</title>
        <authorList>
            <person name="Ichikawa N."/>
            <person name="Sato H."/>
            <person name="Tonouchi N."/>
        </authorList>
    </citation>
    <scope>NUCLEOTIDE SEQUENCE</scope>
    <source>
        <strain evidence="6">NBRC 111898</strain>
    </source>
</reference>
<proteinExistence type="inferred from homology"/>
<dbReference type="Pfam" id="PF13416">
    <property type="entry name" value="SBP_bac_8"/>
    <property type="match status" value="1"/>
</dbReference>
<dbReference type="GO" id="GO:0030313">
    <property type="term" value="C:cell envelope"/>
    <property type="evidence" value="ECO:0007669"/>
    <property type="project" value="UniProtKB-SubCell"/>
</dbReference>
<evidence type="ECO:0000313" key="7">
    <source>
        <dbReference type="Proteomes" id="UP001165079"/>
    </source>
</evidence>
<comment type="subcellular location">
    <subcellularLocation>
        <location evidence="1">Cell envelope</location>
    </subcellularLocation>
</comment>
<sequence length="457" mass="49496">MRLKRTVTAAAVALSLLATSVACSKSDDAKGDGQIDVWIAFTDYRLDWAKQRADEFHQKHPKYTVNIQGYDSYEVLFDAVTGAVQKGSPPSIVQYFEAATQDARDAVDKDGQPLFVSVEKAINGRADVLGEPVVLNDVVDAARNYYTVNGEFTSMPWNTSTTLFYANKNLATKAKVDKVPQTWAEIKEACGKIMKLADHPKHCVSWPNHGWFPEQAVAEQGGLIADNDNGRSARAKKLNLTSPELLNFVKFQKGLYDSGDYYYSGKQNDWDGPKNAFAAQEVAFLMTSAGDATAIVKDGQTGGFGVDVARMPYNGDVPYAGNLIGGATLWLTAGQEKGKEDASLAFMQFLNNPTNAASWHKTTGYVPITKAAGAQLETEGWYKDHPYAKVATEQLALTNGSPAATGVLLGSFVSIRAVVTQAIEDVLVSGADPDKRFAEAQLAAQKLLDDYNSLYGG</sequence>
<dbReference type="EMBL" id="BSTX01000004">
    <property type="protein sequence ID" value="GLZ80687.1"/>
    <property type="molecule type" value="Genomic_DNA"/>
</dbReference>
<dbReference type="PANTHER" id="PTHR43649:SF31">
    <property type="entry name" value="SN-GLYCEROL-3-PHOSPHATE-BINDING PERIPLASMIC PROTEIN UGPB"/>
    <property type="match status" value="1"/>
</dbReference>
<evidence type="ECO:0000256" key="1">
    <source>
        <dbReference type="ARBA" id="ARBA00004196"/>
    </source>
</evidence>
<dbReference type="SUPFAM" id="SSF53850">
    <property type="entry name" value="Periplasmic binding protein-like II"/>
    <property type="match status" value="1"/>
</dbReference>
<dbReference type="Gene3D" id="3.40.190.10">
    <property type="entry name" value="Periplasmic binding protein-like II"/>
    <property type="match status" value="2"/>
</dbReference>
<dbReference type="AlphaFoldDB" id="A0A9W6SRU9"/>
<keyword evidence="7" id="KW-1185">Reference proteome</keyword>
<name>A0A9W6SRU9_9ACTN</name>
<dbReference type="Proteomes" id="UP001165079">
    <property type="component" value="Unassembled WGS sequence"/>
</dbReference>
<dbReference type="InterPro" id="IPR006059">
    <property type="entry name" value="SBP"/>
</dbReference>
<evidence type="ECO:0000256" key="5">
    <source>
        <dbReference type="SAM" id="SignalP"/>
    </source>
</evidence>
<keyword evidence="3" id="KW-0813">Transport</keyword>
<organism evidence="6 7">
    <name type="scientific">Actinorhabdospora filicis</name>
    <dbReference type="NCBI Taxonomy" id="1785913"/>
    <lineage>
        <taxon>Bacteria</taxon>
        <taxon>Bacillati</taxon>
        <taxon>Actinomycetota</taxon>
        <taxon>Actinomycetes</taxon>
        <taxon>Micromonosporales</taxon>
        <taxon>Micromonosporaceae</taxon>
        <taxon>Actinorhabdospora</taxon>
    </lineage>
</organism>
<dbReference type="InterPro" id="IPR050490">
    <property type="entry name" value="Bact_solute-bd_prot1"/>
</dbReference>
<gene>
    <name evidence="6" type="ORF">Afil01_54940</name>
</gene>
<evidence type="ECO:0000256" key="3">
    <source>
        <dbReference type="ARBA" id="ARBA00022448"/>
    </source>
</evidence>
<protein>
    <submittedName>
        <fullName evidence="6">ABC transporter substrate-binding protein</fullName>
    </submittedName>
</protein>
<dbReference type="PANTHER" id="PTHR43649">
    <property type="entry name" value="ARABINOSE-BINDING PROTEIN-RELATED"/>
    <property type="match status" value="1"/>
</dbReference>
<comment type="caution">
    <text evidence="6">The sequence shown here is derived from an EMBL/GenBank/DDBJ whole genome shotgun (WGS) entry which is preliminary data.</text>
</comment>
<evidence type="ECO:0000256" key="2">
    <source>
        <dbReference type="ARBA" id="ARBA00008520"/>
    </source>
</evidence>
<keyword evidence="4 5" id="KW-0732">Signal</keyword>
<accession>A0A9W6SRU9</accession>